<feature type="signal peptide" evidence="2">
    <location>
        <begin position="1"/>
        <end position="18"/>
    </location>
</feature>
<evidence type="ECO:0000313" key="4">
    <source>
        <dbReference type="EMBL" id="RKR71257.1"/>
    </source>
</evidence>
<dbReference type="EMBL" id="RBJC01000008">
    <property type="protein sequence ID" value="RKR71257.1"/>
    <property type="molecule type" value="Genomic_DNA"/>
</dbReference>
<dbReference type="Proteomes" id="UP000280099">
    <property type="component" value="Unassembled WGS sequence"/>
</dbReference>
<feature type="chain" id="PRO_5019325749" evidence="2">
    <location>
        <begin position="19"/>
        <end position="450"/>
    </location>
</feature>
<sequence>MKNLRLTLIAATCSLAIAACSSSHDNHSSAASRINNAQGSTEQVGTEEATAQKATEEAAAQKATEEAAAQKAAEEAAAQKAAEEAAAQKAAEEAAAQKAAEEAAAQKAAEEAAAQKAAEEAAAQKAAEEAAAQKAAEEAAAQKAAEEAAAQKAAEEQAANDKANMSDMISNNIGEIQKTFVNNNGTNGGRSNLSGAIISIKDGKFTQQNIDLETSNNINELVIDGKPITLFSNEDITNRRSEDQNSYNIYDIRSDNVTGKVGSLPKRAFDDNFAQLRYGYVKDNDGKITLFVQGHQTPVQGQIDTPFSYYWAGKNNNTEVLRALPKEGIWEYLGTAFYGKDQNYKELDTSAIVDITNKKVKVDVKENGTNKLTFGGNIEGNTFSGNYHGVESKGAFYGTNGIDIGGTFYQTQGNEKGYNGVFGATQQNCSWSGCAQLENKDALKDFNVSK</sequence>
<dbReference type="PANTHER" id="PTHR10004:SF8">
    <property type="entry name" value="OS06G0538200 PROTEIN"/>
    <property type="match status" value="1"/>
</dbReference>
<protein>
    <submittedName>
        <fullName evidence="4">Colicin import membrane protein</fullName>
    </submittedName>
</protein>
<dbReference type="RefSeq" id="WP_121123770.1">
    <property type="nucleotide sequence ID" value="NZ_RBJC01000008.1"/>
</dbReference>
<evidence type="ECO:0000256" key="2">
    <source>
        <dbReference type="SAM" id="SignalP"/>
    </source>
</evidence>
<reference evidence="4 5" key="1">
    <citation type="submission" date="2018-10" db="EMBL/GenBank/DDBJ databases">
        <title>Genomic Encyclopedia of Type Strains, Phase IV (KMG-IV): sequencing the most valuable type-strain genomes for metagenomic binning, comparative biology and taxonomic classification.</title>
        <authorList>
            <person name="Goeker M."/>
        </authorList>
    </citation>
    <scope>NUCLEOTIDE SEQUENCE [LARGE SCALE GENOMIC DNA]</scope>
    <source>
        <strain evidence="4 5">DSM 23800</strain>
    </source>
</reference>
<keyword evidence="5" id="KW-1185">Reference proteome</keyword>
<feature type="compositionally biased region" description="Polar residues" evidence="1">
    <location>
        <begin position="33"/>
        <end position="44"/>
    </location>
</feature>
<keyword evidence="2" id="KW-0732">Signal</keyword>
<comment type="caution">
    <text evidence="4">The sequence shown here is derived from an EMBL/GenBank/DDBJ whole genome shotgun (WGS) entry which is preliminary data.</text>
</comment>
<dbReference type="PANTHER" id="PTHR10004">
    <property type="entry name" value="OS06G0538200 PROTEIN"/>
    <property type="match status" value="1"/>
</dbReference>
<organism evidence="4 5">
    <name type="scientific">Otariodibacter oris</name>
    <dbReference type="NCBI Taxonomy" id="1032623"/>
    <lineage>
        <taxon>Bacteria</taxon>
        <taxon>Pseudomonadati</taxon>
        <taxon>Pseudomonadota</taxon>
        <taxon>Gammaproteobacteria</taxon>
        <taxon>Pasteurellales</taxon>
        <taxon>Pasteurellaceae</taxon>
        <taxon>Otariodibacter</taxon>
    </lineage>
</organism>
<dbReference type="Pfam" id="PF01298">
    <property type="entry name" value="TbpB_B_D"/>
    <property type="match status" value="1"/>
</dbReference>
<feature type="region of interest" description="Disordered" evidence="1">
    <location>
        <begin position="25"/>
        <end position="76"/>
    </location>
</feature>
<dbReference type="SUPFAM" id="SSF56925">
    <property type="entry name" value="OMPA-like"/>
    <property type="match status" value="1"/>
</dbReference>
<feature type="domain" description="Transferrin-binding protein B C-lobe/N-lobe beta-barrel" evidence="3">
    <location>
        <begin position="324"/>
        <end position="426"/>
    </location>
</feature>
<evidence type="ECO:0000256" key="1">
    <source>
        <dbReference type="SAM" id="MobiDB-lite"/>
    </source>
</evidence>
<dbReference type="PROSITE" id="PS51257">
    <property type="entry name" value="PROKAR_LIPOPROTEIN"/>
    <property type="match status" value="1"/>
</dbReference>
<gene>
    <name evidence="4" type="ORF">DES31_1593</name>
</gene>
<dbReference type="InterPro" id="IPR011250">
    <property type="entry name" value="OMP/PagP_B-barrel"/>
</dbReference>
<dbReference type="InterPro" id="IPR001677">
    <property type="entry name" value="TbpB_B_D"/>
</dbReference>
<dbReference type="AlphaFoldDB" id="A0A420XFN3"/>
<name>A0A420XFN3_9PAST</name>
<dbReference type="OrthoDB" id="5678274at2"/>
<dbReference type="Gene3D" id="2.40.160.90">
    <property type="match status" value="1"/>
</dbReference>
<accession>A0A420XFN3</accession>
<feature type="compositionally biased region" description="Low complexity" evidence="1">
    <location>
        <begin position="47"/>
        <end position="76"/>
    </location>
</feature>
<proteinExistence type="predicted"/>
<evidence type="ECO:0000259" key="3">
    <source>
        <dbReference type="Pfam" id="PF01298"/>
    </source>
</evidence>
<evidence type="ECO:0000313" key="5">
    <source>
        <dbReference type="Proteomes" id="UP000280099"/>
    </source>
</evidence>